<feature type="compositionally biased region" description="Basic and acidic residues" evidence="2">
    <location>
        <begin position="3453"/>
        <end position="3462"/>
    </location>
</feature>
<dbReference type="SMART" id="SM00912">
    <property type="entry name" value="Haemagg_act"/>
    <property type="match status" value="1"/>
</dbReference>
<accession>A0A7U6BLI1</accession>
<dbReference type="InterPro" id="IPR008638">
    <property type="entry name" value="FhaB/CdiA-like_TPS"/>
</dbReference>
<evidence type="ECO:0000313" key="5">
    <source>
        <dbReference type="Proteomes" id="UP000251994"/>
    </source>
</evidence>
<organism evidence="4 5">
    <name type="scientific">Salmonella enterica</name>
    <name type="common">Salmonella choleraesuis</name>
    <dbReference type="NCBI Taxonomy" id="28901"/>
    <lineage>
        <taxon>Bacteria</taxon>
        <taxon>Pseudomonadati</taxon>
        <taxon>Pseudomonadota</taxon>
        <taxon>Gammaproteobacteria</taxon>
        <taxon>Enterobacterales</taxon>
        <taxon>Enterobacteriaceae</taxon>
        <taxon>Salmonella</taxon>
    </lineage>
</organism>
<dbReference type="InterPro" id="IPR024973">
    <property type="entry name" value="ESPR"/>
</dbReference>
<feature type="compositionally biased region" description="Polar residues" evidence="2">
    <location>
        <begin position="2893"/>
        <end position="2906"/>
    </location>
</feature>
<protein>
    <recommendedName>
        <fullName evidence="3">Filamentous haemagglutinin FhaB/tRNA nuclease CdiA-like TPS domain-containing protein</fullName>
    </recommendedName>
</protein>
<reference evidence="4 5" key="1">
    <citation type="submission" date="2018-06" db="EMBL/GenBank/DDBJ databases">
        <title>Completed Genome Sequences of 32 Strains from Various Serotypes of Salmonella enterica.</title>
        <authorList>
            <person name="Nash J.H.E."/>
            <person name="Robertson J."/>
            <person name="Bessonov K."/>
        </authorList>
    </citation>
    <scope>NUCLEOTIDE SEQUENCE [LARGE SCALE GENOMIC DNA]</scope>
    <source>
        <strain evidence="4 5">SA20021456</strain>
        <plasmid evidence="5">psa20021456.1</plasmid>
    </source>
</reference>
<dbReference type="Pfam" id="PF05860">
    <property type="entry name" value="TPS"/>
    <property type="match status" value="1"/>
</dbReference>
<feature type="domain" description="Filamentous haemagglutinin FhaB/tRNA nuclease CdiA-like TPS" evidence="3">
    <location>
        <begin position="73"/>
        <end position="195"/>
    </location>
</feature>
<dbReference type="Pfam" id="PF13018">
    <property type="entry name" value="ESPR"/>
    <property type="match status" value="1"/>
</dbReference>
<dbReference type="Proteomes" id="UP000251994">
    <property type="component" value="Plasmid pSA20021456.1"/>
</dbReference>
<feature type="region of interest" description="Disordered" evidence="2">
    <location>
        <begin position="3174"/>
        <end position="3198"/>
    </location>
</feature>
<evidence type="ECO:0000259" key="3">
    <source>
        <dbReference type="SMART" id="SM00912"/>
    </source>
</evidence>
<feature type="region of interest" description="Disordered" evidence="2">
    <location>
        <begin position="3262"/>
        <end position="3296"/>
    </location>
</feature>
<dbReference type="GO" id="GO:0003824">
    <property type="term" value="F:catalytic activity"/>
    <property type="evidence" value="ECO:0007669"/>
    <property type="project" value="UniProtKB-ARBA"/>
</dbReference>
<dbReference type="InterPro" id="IPR025157">
    <property type="entry name" value="Hemagglutinin_rpt"/>
</dbReference>
<dbReference type="SUPFAM" id="SSF51126">
    <property type="entry name" value="Pectin lyase-like"/>
    <property type="match status" value="1"/>
</dbReference>
<feature type="region of interest" description="Disordered" evidence="2">
    <location>
        <begin position="2049"/>
        <end position="2078"/>
    </location>
</feature>
<dbReference type="Pfam" id="PF13332">
    <property type="entry name" value="Fil_haemagg_2"/>
    <property type="match status" value="8"/>
</dbReference>
<feature type="compositionally biased region" description="Basic and acidic residues" evidence="2">
    <location>
        <begin position="3517"/>
        <end position="3555"/>
    </location>
</feature>
<evidence type="ECO:0000256" key="1">
    <source>
        <dbReference type="ARBA" id="ARBA00022656"/>
    </source>
</evidence>
<feature type="compositionally biased region" description="Low complexity" evidence="2">
    <location>
        <begin position="3174"/>
        <end position="3188"/>
    </location>
</feature>
<dbReference type="GO" id="GO:0090729">
    <property type="term" value="F:toxin activity"/>
    <property type="evidence" value="ECO:0007669"/>
    <property type="project" value="UniProtKB-KW"/>
</dbReference>
<feature type="compositionally biased region" description="Polar residues" evidence="2">
    <location>
        <begin position="3009"/>
        <end position="3027"/>
    </location>
</feature>
<evidence type="ECO:0000313" key="4">
    <source>
        <dbReference type="EMBL" id="AXD74565.1"/>
    </source>
</evidence>
<feature type="compositionally biased region" description="Polar residues" evidence="2">
    <location>
        <begin position="3264"/>
        <end position="3274"/>
    </location>
</feature>
<feature type="compositionally biased region" description="Polar residues" evidence="2">
    <location>
        <begin position="2060"/>
        <end position="2078"/>
    </location>
</feature>
<proteinExistence type="predicted"/>
<dbReference type="RefSeq" id="WP_154808110.1">
    <property type="nucleotide sequence ID" value="NZ_CP030220.1"/>
</dbReference>
<sequence>MNHIYRVIWNAATASWQAVPENTRSHTKTKSICRAVCGSLSAMAIMISAMPQLRAAEPSVSVASGNTSAYVSGNGTTIVNINAANAAGLSHNLYNRYDVNPQGLVLNNTTPDKATWATQLAGQINANFNMKKSAQVILNEVVSANRSRLAGFTEVAGGKADVVVANPYGITCSGCGFINTDRVTLTTGKPYLSSIGALEGFRVTQGDILIQGNGMNATAQQMLDLVTRSVKLDGDINARQLAITTGTNNYDYAGRKVTGTLRGTDSPPVYAVDSTALGGMYAGRIQLTATEAGVGVRMLGDAAASAKDFVLSSAGNIELQNRLSAKRDIRIAGNSPGTKSLVLADASLTSGRDTRLQAAGDTSLNGGAVVATGDLALSTAALTDNSTDSARQNNNVRSAGGALTLTTKDNAGISGTRWSSAGRWQGTFAGLTVSPGAMLTSSGTLNVSTLRGDMTMNSAVLQSRGNLQLDSAGQIRLGKKSTGHQDIQSTHGDLILHGNHGVHNEGDISADKGSISLLTDQTFTNSGTVHAGSRFTVSGLHNAVADVMDNSGRLLSGDALKVRATSLTNTASGLIQADNHSDIRAHSLNNQGTWLLSNQGGAADHITLTGTLTNGGTLQSKGNSTLSADTITSSGTLLAAGSLTLGSGSFTASGNAITQAADRLALTTTGKTDLQAGTLLGGSLDLNAGTGFSNAGRVVADKGNIGLKTAGLLDNSGLLQAAGGLDIADMQSGGSENLRNSGKILAGGKMTVKADDIVSRPGSGADSGWIQAGAGSEIDAATLDNQGTWLLSNQDGAADHITLTGTLTNGGTLQSKGNSTLSADTVTSSGTLLAAGSLTLGSGSFTASGNAITQAADRLALTTTGKTDLQAGTLLGGSLDLNAGTGFSNAGRVVADKGDIGLKTAGLLDNSGLLQAAGGLDIADMQSGGSENLRNSGKILAGGKMTVKADDIVSRPGSGADSGWIQAGTGSEIDAATLNNQGTWLLSNQDGAADRITLTGTLTNGGTLQSKGNSTLSADTITSSGTLLAAGSLTLGSGSFTASGNAITQAADRLALTTTGKTDLQAGTLLGGSLDLNAGTGFSNAGRVVADKGDIGLKTAGLLDNSGLLQAAGGLDIADMQSGGSENLRNSGKILAGGKMTVKADDIVSRPGSGADSGWIQAGTGSEIDAATLNNQGTWLLSNQDGAADRITLTGTLTNGGTLQSKGNSTLSADTITSSGTLLAAGSLTLGSGSFTASGNAITQAADRLALTTTGKTDLQAGTLLGGSLDLNAGTGFSNAGRVVADKGDIGLKTAGLLDNSGLLQAAGGLDIADMQSGGSENLRNSGKILAGGKMTVKADDIVSRPGSGADSGWIQAGTGSEIDAATLNNQGTWLLSNQDGAADRITLTGTLTNGGTLQSKGNSTLSADTITSSGTLLAAGNLELSATGDITSNDNGVFQANKQLTVTTAGDVYNNGSNSVLKAATIDINAAGLTNHGKISADTGSAGLHIDNTLSNDGQISAGDMLTVSNHTSGSAVMLSNGGKMLADRLNIITEDLRNAGIIQGGGSKNNNISVQKTVVNDAPGIITISATGGAGEMAVARLTNNGKIQSAGNFNIRLNDNGKGAELDNTGSIVTSAGAGLTIIPAAHSTTSLNISGSMQSGGALTVNGNNTVLALKKSSSVIADTLTLTLNKISVAVNSLLASAGDMTINTGVLDIPQSTPEGTENTARIMAATSGWGTGKISTGSKFTNTGLVYSGHDLQLTAPHIDNSSTGGIITVHDLTVRANAGTPDLSVAARDDGSTGNLHNEAEGNIYAGHDMSLDVNGILTNDGSIHTDSSMVVNANTITNRHDITSNADINITAYKVENRAKDFKVNTKWVDDKKSHSTSLGGEYDYEGCNGLWIECYIDSDKTGHHWPGYQYYRNHYESWDEYQELVDGMPDFYIPQITSVNKMTMNFEHGLNENGIISGREVNFGGINTLAEFTNSNAVLLKKSTKLTRIYYYWKHAIDSTSVSSIYANDKEMKKKRKDPPAEITYSAYKNLTNAGIYAKSLNIAKGMALTNNGAKANKDDLKRGGTVSSSSDTPQPDTHYQSNGEVKLTYGNNARGAGLVTVSDSDTVTKASLVNIADGGQVTGAGLINMTGGGKVTGADEVTGQSFLSVNVENGVNGTAFGGINIPLPANPNGLFVPVKEPGAHYLVESNPLFTGINVPPPSDIYQAGGNVIHGSDYLAEKLGYTPDQLGLRLGDASYENYLVKQQVIAQTGNVLLKSYNNANQQMQAFLDNSVAESKSMGLQLGMALSKEQQNHLDKDIVWMVQTEVAGKTVLTPVVYLSQATRDSIMNGSVISADEADLQLTSLDNNGGTIHGSKSLSVTSEGDIKNNAGAIKGGDVNLASAEGSITNDEGDIAAGNKLGMLAKKNISNLSGSVQGGDVSLTSTEGSIVNETRHSEFGGHTTTGPVSTITSTGDLAMDAGQDIKNLGADVKAGGNAGLKAAGNVTFDTIEDKNTTSTGSDTTTTVKQLRSGLTVGKNLDTTAGNDITFAGTDVGVAGNAHLDAGNNLEIIDRQDSTTTHTESEYGDSLYHEKHVQDSTKTTSNGSNFEVGGNAEMAAKNDITVRGSDVGINGDASLQASNVKILDGQNTEHSISVDEESGIGVNDSLYGTSKTTTRHVAENSVASHLKVGGSAQVKAKDDFTLQGSDVDIKKDADINAKTVNILAGRNTDKTDVTTEKTAILQASASGNGSAEKALSAEAGTEVKKYSASADASASAGGTAEGQGEANLIFASTTTTHEGSSELKHTASHLNTGGNGKVNADTVNLKGSEMSSGGDTDVKAKNINLQAAEDKKTSYKDTSTTRVGLMADSENKATGKAEAGANAGAKTALKASASANVSGSVESSNNIDLVQTDSSAHSTLDTTHQGSAIKSGGKMKLNAGDTLTLEGSALDSGGDMDLHARDMKFKAAEDRHEKRDSRNHMSAGLYANGSASAGVDAGADVNAGLTKREAGVSAGYNASAEGEVGIQTRVGSESNVSGSTTAVTSSIHSGGNIKRKAENSITDVGTQINTEGDFEQSASKITSEAARNTSYKSHSDSSDTTRLGVYGEASAGGSASADSGGKTEVTHKEEVGSGITVSHQHGDNASATDSSDAVVSNINVKGNFRSTSTQGTTLEGTNITAGKDTELNAGTLDYRAAASTSSESENSNKAGGKLKAGESGLSLSGEYEKNSKKSTSSKAVVGSINTGGDLKINTSGDTHLEGTRLSAEGAASLTSGGNVSFDAAKNTGSTGDSSATVKAGLSAEPGKVGVNGSVDTGHNSESYDTDVAGSISSGSGPLTIKSGGDVSMTGTHLDSKKAISVEAAGDLSLNAAHDRKSESSSAFGTGVDVSAGESKKVGGNVKIDHQSEKSETFTGVNLDSGGDIRLHSGKNTTLEGTGGSAAGKIDVSAGGHVTQKETVDTSSKSNTGVVLGATYKKEHAEKQNRQPAGKGTPDETGLQAAHPGTEPDKFGEIKSNESVTKQPSEHPRSATAAPKKNHSLTEKTATETPKTEVKKEKASPPVKMDKHEAHHKSDSSRTKHGVHLNGGNGVTVTSGS</sequence>
<feature type="compositionally biased region" description="Basic and acidic residues" evidence="2">
    <location>
        <begin position="3483"/>
        <end position="3493"/>
    </location>
</feature>
<gene>
    <name evidence="4" type="ORF">CHC34_27550</name>
</gene>
<evidence type="ECO:0000256" key="2">
    <source>
        <dbReference type="SAM" id="MobiDB-lite"/>
    </source>
</evidence>
<keyword evidence="4" id="KW-0614">Plasmid</keyword>
<dbReference type="InterPro" id="IPR008619">
    <property type="entry name" value="Filamentous_hemagglutn_rpt"/>
</dbReference>
<feature type="region of interest" description="Disordered" evidence="2">
    <location>
        <begin position="3009"/>
        <end position="3029"/>
    </location>
</feature>
<dbReference type="NCBIfam" id="TIGR01901">
    <property type="entry name" value="adhes_NPXG"/>
    <property type="match status" value="1"/>
</dbReference>
<feature type="region of interest" description="Disordered" evidence="2">
    <location>
        <begin position="3063"/>
        <end position="3107"/>
    </location>
</feature>
<geneLocation type="plasmid" evidence="5">
    <name>psa20021456.1</name>
</geneLocation>
<feature type="region of interest" description="Disordered" evidence="2">
    <location>
        <begin position="3391"/>
        <end position="3574"/>
    </location>
</feature>
<dbReference type="InterPro" id="IPR012334">
    <property type="entry name" value="Pectin_lyas_fold"/>
</dbReference>
<dbReference type="Gene3D" id="2.160.20.10">
    <property type="entry name" value="Single-stranded right-handed beta-helix, Pectin lyase-like"/>
    <property type="match status" value="1"/>
</dbReference>
<feature type="compositionally biased region" description="Low complexity" evidence="2">
    <location>
        <begin position="3087"/>
        <end position="3098"/>
    </location>
</feature>
<name>A0A7U6BLI1_SALER</name>
<dbReference type="EMBL" id="CP030220">
    <property type="protein sequence ID" value="AXD74565.1"/>
    <property type="molecule type" value="Genomic_DNA"/>
</dbReference>
<dbReference type="Pfam" id="PF05594">
    <property type="entry name" value="Fil_haemagg"/>
    <property type="match status" value="13"/>
</dbReference>
<keyword evidence="1" id="KW-0800">Toxin</keyword>
<dbReference type="InterPro" id="IPR011050">
    <property type="entry name" value="Pectin_lyase_fold/virulence"/>
</dbReference>
<feature type="region of interest" description="Disordered" evidence="2">
    <location>
        <begin position="2893"/>
        <end position="2913"/>
    </location>
</feature>